<name>A0AAW0R9T5_9PEZI</name>
<dbReference type="GO" id="GO:0004497">
    <property type="term" value="F:monooxygenase activity"/>
    <property type="evidence" value="ECO:0007669"/>
    <property type="project" value="UniProtKB-KW"/>
</dbReference>
<dbReference type="InterPro" id="IPR001128">
    <property type="entry name" value="Cyt_P450"/>
</dbReference>
<dbReference type="GO" id="GO:0005506">
    <property type="term" value="F:iron ion binding"/>
    <property type="evidence" value="ECO:0007669"/>
    <property type="project" value="InterPro"/>
</dbReference>
<dbReference type="InterPro" id="IPR002401">
    <property type="entry name" value="Cyt_P450_E_grp-I"/>
</dbReference>
<comment type="caution">
    <text evidence="9">The sequence shown here is derived from an EMBL/GenBank/DDBJ whole genome shotgun (WGS) entry which is preliminary data.</text>
</comment>
<dbReference type="AlphaFoldDB" id="A0AAW0R9T5"/>
<evidence type="ECO:0000313" key="9">
    <source>
        <dbReference type="EMBL" id="KAK8130575.1"/>
    </source>
</evidence>
<feature type="transmembrane region" description="Helical" evidence="8">
    <location>
        <begin position="23"/>
        <end position="46"/>
    </location>
</feature>
<keyword evidence="8" id="KW-1133">Transmembrane helix</keyword>
<dbReference type="InterPro" id="IPR036396">
    <property type="entry name" value="Cyt_P450_sf"/>
</dbReference>
<evidence type="ECO:0000256" key="4">
    <source>
        <dbReference type="ARBA" id="ARBA00023004"/>
    </source>
</evidence>
<keyword evidence="8" id="KW-0472">Membrane</keyword>
<keyword evidence="4 6" id="KW-0408">Iron</keyword>
<evidence type="ECO:0000256" key="3">
    <source>
        <dbReference type="ARBA" id="ARBA00023002"/>
    </source>
</evidence>
<sequence>MTNNVIVADMASKLVMTTSNSPIVSGFALAISTLMFLLLACIALGYGHRGANYPPGPPTKLILGNALDFPNDYLQYKFSEWARKYGDVVSLKVFHQTIISINSPSLMRELLERRSVTSSNRPKNTLTEIITPGDLNMGTAHLPDDTWKAMRRAAQNMFSSKNLGRTQHVQHAEATQMVMDIIIDPDNWMPHTKRYVTSFLLSIMYGFRAARHSSLPVRDLVAVHRRFVDILGFGGAPPVDLFPVLKLVPKRFAYWKRETEDVGRCQQALFKGWMDRVRARLDRGETTGCFLEDAVRDLEGWGMKDDNWLDHMAGSLVEASDTVPVTICSFIICCVKYPEKTALAAAEIDRVIGPDKVPRLSDLESGKLPYTRAMIDESMRMYPVAPVGIPHEMAEDDVVDGVLYSKGAVVFQNTWFMFRDERYFDRPHEFRPERFLENPPFGTRPGVVDDPARRDTLLWGSGRRICPGQLTARTSIDTICPYLLWAFDFKRGVDPVTGQEAGEPEFVFEKGIVAVPAEVPCKLVPRSKQHIATVQREFGRVAEDLARHELEIDSEDAAWNREYRDVHVL</sequence>
<dbReference type="SUPFAM" id="SSF48264">
    <property type="entry name" value="Cytochrome P450"/>
    <property type="match status" value="1"/>
</dbReference>
<proteinExistence type="inferred from homology"/>
<organism evidence="9 10">
    <name type="scientific">Apiospora kogelbergensis</name>
    <dbReference type="NCBI Taxonomy" id="1337665"/>
    <lineage>
        <taxon>Eukaryota</taxon>
        <taxon>Fungi</taxon>
        <taxon>Dikarya</taxon>
        <taxon>Ascomycota</taxon>
        <taxon>Pezizomycotina</taxon>
        <taxon>Sordariomycetes</taxon>
        <taxon>Xylariomycetidae</taxon>
        <taxon>Amphisphaeriales</taxon>
        <taxon>Apiosporaceae</taxon>
        <taxon>Apiospora</taxon>
    </lineage>
</organism>
<keyword evidence="6 7" id="KW-0349">Heme</keyword>
<evidence type="ECO:0000256" key="8">
    <source>
        <dbReference type="SAM" id="Phobius"/>
    </source>
</evidence>
<evidence type="ECO:0000256" key="6">
    <source>
        <dbReference type="PIRSR" id="PIRSR602401-1"/>
    </source>
</evidence>
<keyword evidence="10" id="KW-1185">Reference proteome</keyword>
<dbReference type="PRINTS" id="PR00463">
    <property type="entry name" value="EP450I"/>
</dbReference>
<dbReference type="GO" id="GO:0020037">
    <property type="term" value="F:heme binding"/>
    <property type="evidence" value="ECO:0007669"/>
    <property type="project" value="InterPro"/>
</dbReference>
<comment type="similarity">
    <text evidence="1 7">Belongs to the cytochrome P450 family.</text>
</comment>
<evidence type="ECO:0000313" key="10">
    <source>
        <dbReference type="Proteomes" id="UP001392437"/>
    </source>
</evidence>
<dbReference type="PROSITE" id="PS00086">
    <property type="entry name" value="CYTOCHROME_P450"/>
    <property type="match status" value="1"/>
</dbReference>
<dbReference type="PANTHER" id="PTHR46300:SF2">
    <property type="entry name" value="CYTOCHROME P450 MONOOXYGENASE ALNH-RELATED"/>
    <property type="match status" value="1"/>
</dbReference>
<evidence type="ECO:0000256" key="1">
    <source>
        <dbReference type="ARBA" id="ARBA00010617"/>
    </source>
</evidence>
<dbReference type="CDD" id="cd11065">
    <property type="entry name" value="CYP64-like"/>
    <property type="match status" value="1"/>
</dbReference>
<evidence type="ECO:0000256" key="2">
    <source>
        <dbReference type="ARBA" id="ARBA00022723"/>
    </source>
</evidence>
<protein>
    <submittedName>
        <fullName evidence="9">Cytochrome P450 oxidoreductase</fullName>
    </submittedName>
</protein>
<feature type="binding site" description="axial binding residue" evidence="6">
    <location>
        <position position="466"/>
    </location>
    <ligand>
        <name>heme</name>
        <dbReference type="ChEBI" id="CHEBI:30413"/>
    </ligand>
    <ligandPart>
        <name>Fe</name>
        <dbReference type="ChEBI" id="CHEBI:18248"/>
    </ligandPart>
</feature>
<keyword evidence="3 7" id="KW-0560">Oxidoreductase</keyword>
<dbReference type="EMBL" id="JAQQWP010000002">
    <property type="protein sequence ID" value="KAK8130575.1"/>
    <property type="molecule type" value="Genomic_DNA"/>
</dbReference>
<gene>
    <name evidence="9" type="ORF">PG999_002955</name>
</gene>
<dbReference type="InterPro" id="IPR017972">
    <property type="entry name" value="Cyt_P450_CS"/>
</dbReference>
<dbReference type="Proteomes" id="UP001392437">
    <property type="component" value="Unassembled WGS sequence"/>
</dbReference>
<keyword evidence="5 7" id="KW-0503">Monooxygenase</keyword>
<accession>A0AAW0R9T5</accession>
<evidence type="ECO:0000256" key="5">
    <source>
        <dbReference type="ARBA" id="ARBA00023033"/>
    </source>
</evidence>
<dbReference type="Pfam" id="PF00067">
    <property type="entry name" value="p450"/>
    <property type="match status" value="1"/>
</dbReference>
<keyword evidence="2 6" id="KW-0479">Metal-binding</keyword>
<comment type="cofactor">
    <cofactor evidence="6">
        <name>heme</name>
        <dbReference type="ChEBI" id="CHEBI:30413"/>
    </cofactor>
</comment>
<reference evidence="9 10" key="1">
    <citation type="submission" date="2023-01" db="EMBL/GenBank/DDBJ databases">
        <title>Analysis of 21 Apiospora genomes using comparative genomics revels a genus with tremendous synthesis potential of carbohydrate active enzymes and secondary metabolites.</title>
        <authorList>
            <person name="Sorensen T."/>
        </authorList>
    </citation>
    <scope>NUCLEOTIDE SEQUENCE [LARGE SCALE GENOMIC DNA]</scope>
    <source>
        <strain evidence="9 10">CBS 117206</strain>
    </source>
</reference>
<dbReference type="Gene3D" id="1.10.630.10">
    <property type="entry name" value="Cytochrome P450"/>
    <property type="match status" value="1"/>
</dbReference>
<dbReference type="PANTHER" id="PTHR46300">
    <property type="entry name" value="P450, PUTATIVE (EUROFUNG)-RELATED-RELATED"/>
    <property type="match status" value="1"/>
</dbReference>
<dbReference type="GO" id="GO:0016705">
    <property type="term" value="F:oxidoreductase activity, acting on paired donors, with incorporation or reduction of molecular oxygen"/>
    <property type="evidence" value="ECO:0007669"/>
    <property type="project" value="InterPro"/>
</dbReference>
<keyword evidence="8" id="KW-0812">Transmembrane</keyword>
<evidence type="ECO:0000256" key="7">
    <source>
        <dbReference type="RuleBase" id="RU000461"/>
    </source>
</evidence>
<dbReference type="InterPro" id="IPR050364">
    <property type="entry name" value="Cytochrome_P450_fung"/>
</dbReference>